<sequence length="177" mass="18476">MLTRTSASYGGDHVERVRLIRALTTVGGLSLATTKAVLQAISVRGVSRSELMGAAQRALLGEGYVTNVPPGGQMVGSSRARLWLARVGWQVHPEDPVIDALDAARAACDDAGPGPDEERMSAYAEAVLAIARTDVASVPQDPGEAVRQVVLGTVLVDAVLSSLRRLAQQHIAVSEGG</sequence>
<organism evidence="1 2">
    <name type="scientific">Janibacter limosus</name>
    <dbReference type="NCBI Taxonomy" id="53458"/>
    <lineage>
        <taxon>Bacteria</taxon>
        <taxon>Bacillati</taxon>
        <taxon>Actinomycetota</taxon>
        <taxon>Actinomycetes</taxon>
        <taxon>Micrococcales</taxon>
        <taxon>Intrasporangiaceae</taxon>
        <taxon>Janibacter</taxon>
    </lineage>
</organism>
<reference evidence="1" key="1">
    <citation type="submission" date="2021-11" db="EMBL/GenBank/DDBJ databases">
        <title>Study of the species diversity of bacterial strains isolated from a unique natural object - Shulgan-Tash cave (Bashkiria).</title>
        <authorList>
            <person name="Sazanova A.L."/>
            <person name="Chirak E.R."/>
            <person name="Safronova V.I."/>
        </authorList>
    </citation>
    <scope>NUCLEOTIDE SEQUENCE</scope>
    <source>
        <strain evidence="1">P1</strain>
    </source>
</reference>
<dbReference type="Proteomes" id="UP001059663">
    <property type="component" value="Chromosome"/>
</dbReference>
<evidence type="ECO:0000313" key="1">
    <source>
        <dbReference type="EMBL" id="UUZ44891.1"/>
    </source>
</evidence>
<name>A0AC61U4G4_9MICO</name>
<protein>
    <submittedName>
        <fullName evidence="1">Transcriptional regulator</fullName>
    </submittedName>
</protein>
<proteinExistence type="predicted"/>
<gene>
    <name evidence="1" type="ORF">LP422_00310</name>
</gene>
<dbReference type="EMBL" id="CP087977">
    <property type="protein sequence ID" value="UUZ44891.1"/>
    <property type="molecule type" value="Genomic_DNA"/>
</dbReference>
<accession>A0AC61U4G4</accession>
<evidence type="ECO:0000313" key="2">
    <source>
        <dbReference type="Proteomes" id="UP001059663"/>
    </source>
</evidence>